<feature type="compositionally biased region" description="Basic and acidic residues" evidence="1">
    <location>
        <begin position="73"/>
        <end position="87"/>
    </location>
</feature>
<evidence type="ECO:0000313" key="3">
    <source>
        <dbReference type="Proteomes" id="UP000287651"/>
    </source>
</evidence>
<accession>A0A426Z591</accession>
<sequence length="87" mass="10266">MELDLRFAAYVSGWNQLERLFATAGGGWGLKWRRGEREEESEVEAGVWPRRHVTPSYATRMARRAPGTHRHRWDNSHDKPTRDRHLI</sequence>
<protein>
    <submittedName>
        <fullName evidence="2">Uncharacterized protein</fullName>
    </submittedName>
</protein>
<evidence type="ECO:0000313" key="2">
    <source>
        <dbReference type="EMBL" id="RRT59139.1"/>
    </source>
</evidence>
<feature type="compositionally biased region" description="Basic residues" evidence="1">
    <location>
        <begin position="61"/>
        <end position="72"/>
    </location>
</feature>
<comment type="caution">
    <text evidence="2">The sequence shown here is derived from an EMBL/GenBank/DDBJ whole genome shotgun (WGS) entry which is preliminary data.</text>
</comment>
<evidence type="ECO:0000256" key="1">
    <source>
        <dbReference type="SAM" id="MobiDB-lite"/>
    </source>
</evidence>
<proteinExistence type="predicted"/>
<organism evidence="2 3">
    <name type="scientific">Ensete ventricosum</name>
    <name type="common">Abyssinian banana</name>
    <name type="synonym">Musa ensete</name>
    <dbReference type="NCBI Taxonomy" id="4639"/>
    <lineage>
        <taxon>Eukaryota</taxon>
        <taxon>Viridiplantae</taxon>
        <taxon>Streptophyta</taxon>
        <taxon>Embryophyta</taxon>
        <taxon>Tracheophyta</taxon>
        <taxon>Spermatophyta</taxon>
        <taxon>Magnoliopsida</taxon>
        <taxon>Liliopsida</taxon>
        <taxon>Zingiberales</taxon>
        <taxon>Musaceae</taxon>
        <taxon>Ensete</taxon>
    </lineage>
</organism>
<reference evidence="2 3" key="1">
    <citation type="journal article" date="2014" name="Agronomy (Basel)">
        <title>A Draft Genome Sequence for Ensete ventricosum, the Drought-Tolerant Tree Against Hunger.</title>
        <authorList>
            <person name="Harrison J."/>
            <person name="Moore K.A."/>
            <person name="Paszkiewicz K."/>
            <person name="Jones T."/>
            <person name="Grant M."/>
            <person name="Ambacheew D."/>
            <person name="Muzemil S."/>
            <person name="Studholme D.J."/>
        </authorList>
    </citation>
    <scope>NUCLEOTIDE SEQUENCE [LARGE SCALE GENOMIC DNA]</scope>
</reference>
<gene>
    <name evidence="2" type="ORF">B296_00022490</name>
</gene>
<dbReference type="AlphaFoldDB" id="A0A426Z591"/>
<feature type="region of interest" description="Disordered" evidence="1">
    <location>
        <begin position="61"/>
        <end position="87"/>
    </location>
</feature>
<dbReference type="Proteomes" id="UP000287651">
    <property type="component" value="Unassembled WGS sequence"/>
</dbReference>
<dbReference type="EMBL" id="AMZH03008350">
    <property type="protein sequence ID" value="RRT59139.1"/>
    <property type="molecule type" value="Genomic_DNA"/>
</dbReference>
<name>A0A426Z591_ENSVE</name>